<accession>A0A1H0WRX1</accession>
<gene>
    <name evidence="1" type="ORF">SAMN04487905_11459</name>
</gene>
<reference evidence="2" key="1">
    <citation type="submission" date="2016-10" db="EMBL/GenBank/DDBJ databases">
        <authorList>
            <person name="Varghese N."/>
            <person name="Submissions S."/>
        </authorList>
    </citation>
    <scope>NUCLEOTIDE SEQUENCE [LARGE SCALE GENOMIC DNA]</scope>
    <source>
        <strain evidence="2">DSM 46732</strain>
    </source>
</reference>
<organism evidence="1 2">
    <name type="scientific">Actinopolyspora xinjiangensis</name>
    <dbReference type="NCBI Taxonomy" id="405564"/>
    <lineage>
        <taxon>Bacteria</taxon>
        <taxon>Bacillati</taxon>
        <taxon>Actinomycetota</taxon>
        <taxon>Actinomycetes</taxon>
        <taxon>Actinopolysporales</taxon>
        <taxon>Actinopolysporaceae</taxon>
        <taxon>Actinopolyspora</taxon>
    </lineage>
</organism>
<dbReference type="EMBL" id="FNJR01000014">
    <property type="protein sequence ID" value="SDP93235.1"/>
    <property type="molecule type" value="Genomic_DNA"/>
</dbReference>
<dbReference type="RefSeq" id="WP_244515752.1">
    <property type="nucleotide sequence ID" value="NZ_FNJR01000014.1"/>
</dbReference>
<sequence length="68" mass="7612">MQESVLVRCATVEHEGSETLELSLIRDRLMIITPTVYNRTLWTAEQARGLRDTLTRLLGQLPTGGGSR</sequence>
<proteinExistence type="predicted"/>
<keyword evidence="2" id="KW-1185">Reference proteome</keyword>
<dbReference type="STRING" id="405564.SAMN04487905_11459"/>
<dbReference type="Proteomes" id="UP000199497">
    <property type="component" value="Unassembled WGS sequence"/>
</dbReference>
<dbReference type="AlphaFoldDB" id="A0A1H0WRX1"/>
<evidence type="ECO:0000313" key="1">
    <source>
        <dbReference type="EMBL" id="SDP93235.1"/>
    </source>
</evidence>
<evidence type="ECO:0000313" key="2">
    <source>
        <dbReference type="Proteomes" id="UP000199497"/>
    </source>
</evidence>
<name>A0A1H0WRX1_9ACTN</name>
<protein>
    <submittedName>
        <fullName evidence="1">Uncharacterized protein</fullName>
    </submittedName>
</protein>